<dbReference type="HOGENOM" id="CLU_122894_1_2_9"/>
<sequence length="138" mass="16440">MDIKRRTRNLYTKYGTSCPFQLAKMFHITVLILDLPGGIKGYCQRVFRRKFIVINRNAPEDEQRFICAHELGHTLLHRGMNHYFITRETYFAVGRYENQANEFAVKLLTCAEPMEHGEPLEWYLRRCGIPPEMDKFYF</sequence>
<reference evidence="2 3" key="1">
    <citation type="journal article" date="2015" name="J. Biotechnol.">
        <title>Complete genome sequence of Paenibacillus beijingensis 7188(T) (=DSM 24997(T)), a novel rhizobacterium from jujube garden soil.</title>
        <authorList>
            <person name="Kwak Y."/>
            <person name="Shin J.H."/>
        </authorList>
    </citation>
    <scope>NUCLEOTIDE SEQUENCE [LARGE SCALE GENOMIC DNA]</scope>
    <source>
        <strain evidence="2 3">DSM 24997</strain>
    </source>
</reference>
<dbReference type="PANTHER" id="PTHR43236:SF1">
    <property type="entry name" value="BLL7220 PROTEIN"/>
    <property type="match status" value="1"/>
</dbReference>
<evidence type="ECO:0000313" key="3">
    <source>
        <dbReference type="Proteomes" id="UP000032633"/>
    </source>
</evidence>
<keyword evidence="3" id="KW-1185">Reference proteome</keyword>
<dbReference type="PANTHER" id="PTHR43236">
    <property type="entry name" value="ANTITOXIN HIGA1"/>
    <property type="match status" value="1"/>
</dbReference>
<organism evidence="2 3">
    <name type="scientific">Paenibacillus beijingensis</name>
    <dbReference type="NCBI Taxonomy" id="1126833"/>
    <lineage>
        <taxon>Bacteria</taxon>
        <taxon>Bacillati</taxon>
        <taxon>Bacillota</taxon>
        <taxon>Bacilli</taxon>
        <taxon>Bacillales</taxon>
        <taxon>Paenibacillaceae</taxon>
        <taxon>Paenibacillus</taxon>
    </lineage>
</organism>
<dbReference type="InterPro" id="IPR052345">
    <property type="entry name" value="Rad_response_metalloprotease"/>
</dbReference>
<dbReference type="Proteomes" id="UP000032633">
    <property type="component" value="Chromosome"/>
</dbReference>
<proteinExistence type="predicted"/>
<protein>
    <recommendedName>
        <fullName evidence="1">IrrE N-terminal-like domain-containing protein</fullName>
    </recommendedName>
</protein>
<dbReference type="AlphaFoldDB" id="A0A0D5NG05"/>
<dbReference type="InterPro" id="IPR010359">
    <property type="entry name" value="IrrE_HExxH"/>
</dbReference>
<dbReference type="KEGG" id="pbj:VN24_03875"/>
<evidence type="ECO:0000259" key="1">
    <source>
        <dbReference type="Pfam" id="PF06114"/>
    </source>
</evidence>
<evidence type="ECO:0000313" key="2">
    <source>
        <dbReference type="EMBL" id="AJY73907.1"/>
    </source>
</evidence>
<dbReference type="Pfam" id="PF06114">
    <property type="entry name" value="Peptidase_M78"/>
    <property type="match status" value="1"/>
</dbReference>
<gene>
    <name evidence="2" type="ORF">VN24_03875</name>
</gene>
<reference evidence="3" key="2">
    <citation type="submission" date="2015-03" db="EMBL/GenBank/DDBJ databases">
        <title>Genome sequence of Paenibacillus beijingensis strain DSM 24997T.</title>
        <authorList>
            <person name="Kwak Y."/>
            <person name="Shin J.-H."/>
        </authorList>
    </citation>
    <scope>NUCLEOTIDE SEQUENCE [LARGE SCALE GENOMIC DNA]</scope>
    <source>
        <strain evidence="3">DSM 24997</strain>
    </source>
</reference>
<dbReference type="EMBL" id="CP011058">
    <property type="protein sequence ID" value="AJY73907.1"/>
    <property type="molecule type" value="Genomic_DNA"/>
</dbReference>
<feature type="domain" description="IrrE N-terminal-like" evidence="1">
    <location>
        <begin position="26"/>
        <end position="111"/>
    </location>
</feature>
<dbReference type="Gene3D" id="1.10.10.2910">
    <property type="match status" value="1"/>
</dbReference>
<name>A0A0D5NG05_9BACL</name>
<dbReference type="PATRIC" id="fig|1126833.4.peg.841"/>
<dbReference type="STRING" id="1126833.VN24_03875"/>
<accession>A0A0D5NG05</accession>